<dbReference type="PANTHER" id="PTHR36832">
    <property type="entry name" value="SLR1174 PROTEIN-RELATED"/>
    <property type="match status" value="1"/>
</dbReference>
<feature type="transmembrane region" description="Helical" evidence="1">
    <location>
        <begin position="56"/>
        <end position="77"/>
    </location>
</feature>
<sequence>MKFIFYSVRNGFRTFMCQKNNFMIYWINNLFSILLVVFLWQQILKYSSANQSNSQIVYLILAQMILAITPEIIYRYSQLIQSGDIAYKLLLPVKFEFWLLLDTLGYSLAKLLIIFPLDMGIVFIFFPGSLSIMSGLLLLLLFPMTFVLGFTIELLFSSVTLFTYSVWGINTIKSAVLMVLSGAYFPVSLLPSAMKKFVSVLPFSYAYGQYAEVIITPTVANVSLLVIPQIIWTIILYWFYVMISRVGFKQFVTQGG</sequence>
<comment type="caution">
    <text evidence="2">The sequence shown here is derived from an EMBL/GenBank/DDBJ whole genome shotgun (WGS) entry which is preliminary data.</text>
</comment>
<feature type="transmembrane region" description="Helical" evidence="1">
    <location>
        <begin position="214"/>
        <end position="240"/>
    </location>
</feature>
<feature type="transmembrane region" description="Helical" evidence="1">
    <location>
        <begin position="122"/>
        <end position="142"/>
    </location>
</feature>
<accession>A0ABN8BMG7</accession>
<evidence type="ECO:0000256" key="1">
    <source>
        <dbReference type="SAM" id="Phobius"/>
    </source>
</evidence>
<evidence type="ECO:0000313" key="2">
    <source>
        <dbReference type="EMBL" id="CAH0417609.1"/>
    </source>
</evidence>
<feature type="transmembrane region" description="Helical" evidence="1">
    <location>
        <begin position="97"/>
        <end position="115"/>
    </location>
</feature>
<reference evidence="2 3" key="1">
    <citation type="submission" date="2021-11" db="EMBL/GenBank/DDBJ databases">
        <authorList>
            <person name="Depoorter E."/>
        </authorList>
    </citation>
    <scope>NUCLEOTIDE SEQUENCE [LARGE SCALE GENOMIC DNA]</scope>
    <source>
        <strain evidence="2 3">LMG 24286</strain>
    </source>
</reference>
<feature type="transmembrane region" description="Helical" evidence="1">
    <location>
        <begin position="23"/>
        <end position="44"/>
    </location>
</feature>
<proteinExistence type="predicted"/>
<keyword evidence="1" id="KW-1133">Transmembrane helix</keyword>
<dbReference type="PANTHER" id="PTHR36832:SF1">
    <property type="entry name" value="SLR1174 PROTEIN"/>
    <property type="match status" value="1"/>
</dbReference>
<organism evidence="2 3">
    <name type="scientific">Periweissella ghanensis</name>
    <dbReference type="NCBI Taxonomy" id="467997"/>
    <lineage>
        <taxon>Bacteria</taxon>
        <taxon>Bacillati</taxon>
        <taxon>Bacillota</taxon>
        <taxon>Bacilli</taxon>
        <taxon>Lactobacillales</taxon>
        <taxon>Lactobacillaceae</taxon>
        <taxon>Periweissella</taxon>
    </lineage>
</organism>
<evidence type="ECO:0008006" key="4">
    <source>
        <dbReference type="Google" id="ProtNLM"/>
    </source>
</evidence>
<evidence type="ECO:0000313" key="3">
    <source>
        <dbReference type="Proteomes" id="UP000789719"/>
    </source>
</evidence>
<keyword evidence="1" id="KW-0812">Transmembrane</keyword>
<dbReference type="Proteomes" id="UP000789719">
    <property type="component" value="Unassembled WGS sequence"/>
</dbReference>
<dbReference type="EMBL" id="CAKKNT010000001">
    <property type="protein sequence ID" value="CAH0417609.1"/>
    <property type="molecule type" value="Genomic_DNA"/>
</dbReference>
<gene>
    <name evidence="2" type="ORF">WGH24286_00021</name>
</gene>
<protein>
    <recommendedName>
        <fullName evidence="4">ABC transporter permease</fullName>
    </recommendedName>
</protein>
<keyword evidence="3" id="KW-1185">Reference proteome</keyword>
<keyword evidence="1" id="KW-0472">Membrane</keyword>
<name>A0ABN8BMG7_9LACO</name>
<feature type="transmembrane region" description="Helical" evidence="1">
    <location>
        <begin position="148"/>
        <end position="167"/>
    </location>
</feature>